<gene>
    <name evidence="2" type="ORF">AVEN_53077_1</name>
</gene>
<feature type="non-terminal residue" evidence="2">
    <location>
        <position position="69"/>
    </location>
</feature>
<proteinExistence type="predicted"/>
<dbReference type="Proteomes" id="UP000499080">
    <property type="component" value="Unassembled WGS sequence"/>
</dbReference>
<organism evidence="2 3">
    <name type="scientific">Araneus ventricosus</name>
    <name type="common">Orbweaver spider</name>
    <name type="synonym">Epeira ventricosa</name>
    <dbReference type="NCBI Taxonomy" id="182803"/>
    <lineage>
        <taxon>Eukaryota</taxon>
        <taxon>Metazoa</taxon>
        <taxon>Ecdysozoa</taxon>
        <taxon>Arthropoda</taxon>
        <taxon>Chelicerata</taxon>
        <taxon>Arachnida</taxon>
        <taxon>Araneae</taxon>
        <taxon>Araneomorphae</taxon>
        <taxon>Entelegynae</taxon>
        <taxon>Araneoidea</taxon>
        <taxon>Araneidae</taxon>
        <taxon>Araneus</taxon>
    </lineage>
</organism>
<keyword evidence="3" id="KW-1185">Reference proteome</keyword>
<dbReference type="EMBL" id="BGPR01119767">
    <property type="protein sequence ID" value="GBN16694.1"/>
    <property type="molecule type" value="Genomic_DNA"/>
</dbReference>
<sequence>MVLRKPYEQRDAFLMGGKWEGGKSSREHFNHEGMHGDVRNEPRPGNGSKKCRTTASLVTCDAKYSDSPV</sequence>
<evidence type="ECO:0000313" key="3">
    <source>
        <dbReference type="Proteomes" id="UP000499080"/>
    </source>
</evidence>
<reference evidence="2 3" key="1">
    <citation type="journal article" date="2019" name="Sci. Rep.">
        <title>Orb-weaving spider Araneus ventricosus genome elucidates the spidroin gene catalogue.</title>
        <authorList>
            <person name="Kono N."/>
            <person name="Nakamura H."/>
            <person name="Ohtoshi R."/>
            <person name="Moran D.A.P."/>
            <person name="Shinohara A."/>
            <person name="Yoshida Y."/>
            <person name="Fujiwara M."/>
            <person name="Mori M."/>
            <person name="Tomita M."/>
            <person name="Arakawa K."/>
        </authorList>
    </citation>
    <scope>NUCLEOTIDE SEQUENCE [LARGE SCALE GENOMIC DNA]</scope>
</reference>
<evidence type="ECO:0000313" key="2">
    <source>
        <dbReference type="EMBL" id="GBN16694.1"/>
    </source>
</evidence>
<protein>
    <submittedName>
        <fullName evidence="2">Uncharacterized protein</fullName>
    </submittedName>
</protein>
<dbReference type="AlphaFoldDB" id="A0A4Y2LQD8"/>
<name>A0A4Y2LQD8_ARAVE</name>
<accession>A0A4Y2LQD8</accession>
<comment type="caution">
    <text evidence="2">The sequence shown here is derived from an EMBL/GenBank/DDBJ whole genome shotgun (WGS) entry which is preliminary data.</text>
</comment>
<evidence type="ECO:0000256" key="1">
    <source>
        <dbReference type="SAM" id="MobiDB-lite"/>
    </source>
</evidence>
<feature type="region of interest" description="Disordered" evidence="1">
    <location>
        <begin position="18"/>
        <end position="50"/>
    </location>
</feature>
<feature type="compositionally biased region" description="Basic and acidic residues" evidence="1">
    <location>
        <begin position="20"/>
        <end position="42"/>
    </location>
</feature>